<feature type="region of interest" description="Disordered" evidence="1">
    <location>
        <begin position="39"/>
        <end position="61"/>
    </location>
</feature>
<evidence type="ECO:0000256" key="1">
    <source>
        <dbReference type="SAM" id="MobiDB-lite"/>
    </source>
</evidence>
<organism evidence="2 3">
    <name type="scientific">Ensete ventricosum</name>
    <name type="common">Abyssinian banana</name>
    <name type="synonym">Musa ensete</name>
    <dbReference type="NCBI Taxonomy" id="4639"/>
    <lineage>
        <taxon>Eukaryota</taxon>
        <taxon>Viridiplantae</taxon>
        <taxon>Streptophyta</taxon>
        <taxon>Embryophyta</taxon>
        <taxon>Tracheophyta</taxon>
        <taxon>Spermatophyta</taxon>
        <taxon>Magnoliopsida</taxon>
        <taxon>Liliopsida</taxon>
        <taxon>Zingiberales</taxon>
        <taxon>Musaceae</taxon>
        <taxon>Ensete</taxon>
    </lineage>
</organism>
<reference evidence="2 3" key="1">
    <citation type="journal article" date="2014" name="Agronomy (Basel)">
        <title>A Draft Genome Sequence for Ensete ventricosum, the Drought-Tolerant Tree Against Hunger.</title>
        <authorList>
            <person name="Harrison J."/>
            <person name="Moore K.A."/>
            <person name="Paszkiewicz K."/>
            <person name="Jones T."/>
            <person name="Grant M."/>
            <person name="Ambacheew D."/>
            <person name="Muzemil S."/>
            <person name="Studholme D.J."/>
        </authorList>
    </citation>
    <scope>NUCLEOTIDE SEQUENCE [LARGE SCALE GENOMIC DNA]</scope>
</reference>
<proteinExistence type="predicted"/>
<protein>
    <submittedName>
        <fullName evidence="2">Uncharacterized protein</fullName>
    </submittedName>
</protein>
<dbReference type="EMBL" id="AMZH03023244">
    <property type="protein sequence ID" value="RRT36691.1"/>
    <property type="molecule type" value="Genomic_DNA"/>
</dbReference>
<feature type="non-terminal residue" evidence="2">
    <location>
        <position position="61"/>
    </location>
</feature>
<evidence type="ECO:0000313" key="2">
    <source>
        <dbReference type="EMBL" id="RRT36691.1"/>
    </source>
</evidence>
<evidence type="ECO:0000313" key="3">
    <source>
        <dbReference type="Proteomes" id="UP000287651"/>
    </source>
</evidence>
<gene>
    <name evidence="2" type="ORF">B296_00028432</name>
</gene>
<sequence>MARPPAKGRPTTAKPPYKGAIGCGQAPCKGWPPAGVAAAHGHDRLRPGPLQGAATRRGSSM</sequence>
<comment type="caution">
    <text evidence="2">The sequence shown here is derived from an EMBL/GenBank/DDBJ whole genome shotgun (WGS) entry which is preliminary data.</text>
</comment>
<dbReference type="Proteomes" id="UP000287651">
    <property type="component" value="Unassembled WGS sequence"/>
</dbReference>
<accession>A0A426XB27</accession>
<name>A0A426XB27_ENSVE</name>
<dbReference type="AlphaFoldDB" id="A0A426XB27"/>